<evidence type="ECO:0000256" key="1">
    <source>
        <dbReference type="ARBA" id="ARBA00004123"/>
    </source>
</evidence>
<dbReference type="SMART" id="SM00951">
    <property type="entry name" value="QLQ"/>
    <property type="match status" value="1"/>
</dbReference>
<sequence>MEFQLKQWREEQEQQNHSKQQHPHSAKLPRLFLDSYNTNKTNNNNTIANQSEQEESGLALPLFAPDQPTSKICNINMSGSYLPDSTAVTATKCPRMGSYFSLAQWQELELQALIFRHMLAGSPVPPELLHLVKKSLIASSAYYLPHNIQHHPYFHHSMLPSGYWGRAAMDPEPGRCRRTDGKKWRCSRDIVPGHKYCERHVHRGKNRSRKPVENPTPTATSTGGNAGGGLDKTNNVGMAHSGVSIPTRTRLDNISIHLNERLSEQPTSLKNPFENQSRDYPNDGKTSARILRPFFDDWPKSLQESDNVGSNISSVTSTTHLSISTIGNSSSDFSLKLSTGANVNDTDHPSQGTEGDQHQSQWNVPPWGTNQVASMGGPLAEALRSSNDSSPTSDLFQLTGRTRSHASYVSS</sequence>
<dbReference type="Proteomes" id="UP001454036">
    <property type="component" value="Unassembled WGS sequence"/>
</dbReference>
<feature type="compositionally biased region" description="Basic and acidic residues" evidence="6">
    <location>
        <begin position="7"/>
        <end position="16"/>
    </location>
</feature>
<keyword evidence="5" id="KW-0010">Activator</keyword>
<feature type="compositionally biased region" description="Polar residues" evidence="6">
    <location>
        <begin position="265"/>
        <end position="275"/>
    </location>
</feature>
<evidence type="ECO:0000259" key="8">
    <source>
        <dbReference type="PROSITE" id="PS51667"/>
    </source>
</evidence>
<dbReference type="GO" id="GO:0099402">
    <property type="term" value="P:plant organ development"/>
    <property type="evidence" value="ECO:0007669"/>
    <property type="project" value="UniProtKB-ARBA"/>
</dbReference>
<dbReference type="PROSITE" id="PS51667">
    <property type="entry name" value="WRC"/>
    <property type="match status" value="1"/>
</dbReference>
<feature type="domain" description="WRC" evidence="8">
    <location>
        <begin position="170"/>
        <end position="214"/>
    </location>
</feature>
<evidence type="ECO:0000256" key="4">
    <source>
        <dbReference type="PROSITE-ProRule" id="PRU01002"/>
    </source>
</evidence>
<dbReference type="Pfam" id="PF08879">
    <property type="entry name" value="WRC"/>
    <property type="match status" value="1"/>
</dbReference>
<comment type="function">
    <text evidence="5">Transcription activator.</text>
</comment>
<comment type="caution">
    <text evidence="9">The sequence shown here is derived from an EMBL/GenBank/DDBJ whole genome shotgun (WGS) entry which is preliminary data.</text>
</comment>
<dbReference type="GO" id="GO:0005524">
    <property type="term" value="F:ATP binding"/>
    <property type="evidence" value="ECO:0007669"/>
    <property type="project" value="UniProtKB-UniRule"/>
</dbReference>
<dbReference type="InterPro" id="IPR014977">
    <property type="entry name" value="WRC_dom"/>
</dbReference>
<dbReference type="PANTHER" id="PTHR31602:SF63">
    <property type="entry name" value="GROWTH-REGULATING FACTOR 3"/>
    <property type="match status" value="1"/>
</dbReference>
<comment type="subcellular location">
    <subcellularLocation>
        <location evidence="1 4 5">Nucleus</location>
    </subcellularLocation>
</comment>
<protein>
    <recommendedName>
        <fullName evidence="5">Growth-regulating factor</fullName>
    </recommendedName>
</protein>
<feature type="compositionally biased region" description="Polar residues" evidence="6">
    <location>
        <begin position="338"/>
        <end position="373"/>
    </location>
</feature>
<dbReference type="InterPro" id="IPR014978">
    <property type="entry name" value="Gln-Leu-Gln_QLQ"/>
</dbReference>
<dbReference type="GO" id="GO:0006355">
    <property type="term" value="P:regulation of DNA-templated transcription"/>
    <property type="evidence" value="ECO:0007669"/>
    <property type="project" value="InterPro"/>
</dbReference>
<evidence type="ECO:0000256" key="6">
    <source>
        <dbReference type="SAM" id="MobiDB-lite"/>
    </source>
</evidence>
<reference evidence="9 10" key="1">
    <citation type="submission" date="2024-01" db="EMBL/GenBank/DDBJ databases">
        <title>The complete chloroplast genome sequence of Lithospermum erythrorhizon: insights into the phylogenetic relationship among Boraginaceae species and the maternal lineages of purple gromwells.</title>
        <authorList>
            <person name="Okada T."/>
            <person name="Watanabe K."/>
        </authorList>
    </citation>
    <scope>NUCLEOTIDE SEQUENCE [LARGE SCALE GENOMIC DNA]</scope>
</reference>
<dbReference type="InterPro" id="IPR031137">
    <property type="entry name" value="GRF"/>
</dbReference>
<comment type="similarity">
    <text evidence="2 5">Belongs to the GRF family.</text>
</comment>
<keyword evidence="3 4" id="KW-0539">Nucleus</keyword>
<evidence type="ECO:0000256" key="3">
    <source>
        <dbReference type="ARBA" id="ARBA00023242"/>
    </source>
</evidence>
<dbReference type="GO" id="GO:0006351">
    <property type="term" value="P:DNA-templated transcription"/>
    <property type="evidence" value="ECO:0007669"/>
    <property type="project" value="UniProtKB-UniRule"/>
</dbReference>
<proteinExistence type="inferred from homology"/>
<accession>A0AAV3RK98</accession>
<evidence type="ECO:0000256" key="5">
    <source>
        <dbReference type="RuleBase" id="RU367127"/>
    </source>
</evidence>
<feature type="region of interest" description="Disordered" evidence="6">
    <location>
        <begin position="265"/>
        <end position="285"/>
    </location>
</feature>
<feature type="region of interest" description="Disordered" evidence="6">
    <location>
        <begin position="201"/>
        <end position="233"/>
    </location>
</feature>
<feature type="region of interest" description="Disordered" evidence="6">
    <location>
        <begin position="338"/>
        <end position="411"/>
    </location>
</feature>
<organism evidence="9 10">
    <name type="scientific">Lithospermum erythrorhizon</name>
    <name type="common">Purple gromwell</name>
    <name type="synonym">Lithospermum officinale var. erythrorhizon</name>
    <dbReference type="NCBI Taxonomy" id="34254"/>
    <lineage>
        <taxon>Eukaryota</taxon>
        <taxon>Viridiplantae</taxon>
        <taxon>Streptophyta</taxon>
        <taxon>Embryophyta</taxon>
        <taxon>Tracheophyta</taxon>
        <taxon>Spermatophyta</taxon>
        <taxon>Magnoliopsida</taxon>
        <taxon>eudicotyledons</taxon>
        <taxon>Gunneridae</taxon>
        <taxon>Pentapetalae</taxon>
        <taxon>asterids</taxon>
        <taxon>lamiids</taxon>
        <taxon>Boraginales</taxon>
        <taxon>Boraginaceae</taxon>
        <taxon>Boraginoideae</taxon>
        <taxon>Lithospermeae</taxon>
        <taxon>Lithospermum</taxon>
    </lineage>
</organism>
<name>A0AAV3RK98_LITER</name>
<evidence type="ECO:0000259" key="7">
    <source>
        <dbReference type="PROSITE" id="PS51666"/>
    </source>
</evidence>
<dbReference type="GO" id="GO:0005634">
    <property type="term" value="C:nucleus"/>
    <property type="evidence" value="ECO:0007669"/>
    <property type="project" value="UniProtKB-SubCell"/>
</dbReference>
<dbReference type="AlphaFoldDB" id="A0AAV3RK98"/>
<feature type="short sequence motif" description="Bipartite nuclear localization signal" evidence="4">
    <location>
        <begin position="203"/>
        <end position="210"/>
    </location>
</feature>
<evidence type="ECO:0000313" key="9">
    <source>
        <dbReference type="EMBL" id="GAA0176453.1"/>
    </source>
</evidence>
<keyword evidence="5" id="KW-0805">Transcription regulation</keyword>
<evidence type="ECO:0000313" key="10">
    <source>
        <dbReference type="Proteomes" id="UP001454036"/>
    </source>
</evidence>
<comment type="domain">
    <text evidence="5">The QLQ domain and WRC domain may be involved in protein-protein interaction and DNA-binding, respectively.</text>
</comment>
<feature type="short sequence motif" description="Bipartite nuclear localization signal" evidence="4">
    <location>
        <begin position="175"/>
        <end position="185"/>
    </location>
</feature>
<feature type="compositionally biased region" description="Polar residues" evidence="6">
    <location>
        <begin position="384"/>
        <end position="411"/>
    </location>
</feature>
<dbReference type="Pfam" id="PF08880">
    <property type="entry name" value="QLQ"/>
    <property type="match status" value="1"/>
</dbReference>
<evidence type="ECO:0000256" key="2">
    <source>
        <dbReference type="ARBA" id="ARBA00008122"/>
    </source>
</evidence>
<dbReference type="EMBL" id="BAABME010010148">
    <property type="protein sequence ID" value="GAA0176453.1"/>
    <property type="molecule type" value="Genomic_DNA"/>
</dbReference>
<keyword evidence="5" id="KW-0804">Transcription</keyword>
<dbReference type="PANTHER" id="PTHR31602">
    <property type="entry name" value="GROWTH-REGULATING FACTOR 5"/>
    <property type="match status" value="1"/>
</dbReference>
<gene>
    <name evidence="9" type="ORF">LIER_29444</name>
</gene>
<keyword evidence="10" id="KW-1185">Reference proteome</keyword>
<feature type="domain" description="QLQ" evidence="7">
    <location>
        <begin position="99"/>
        <end position="134"/>
    </location>
</feature>
<feature type="region of interest" description="Disordered" evidence="6">
    <location>
        <begin position="1"/>
        <end position="29"/>
    </location>
</feature>
<dbReference type="PROSITE" id="PS51666">
    <property type="entry name" value="QLQ"/>
    <property type="match status" value="1"/>
</dbReference>